<evidence type="ECO:0000313" key="7">
    <source>
        <dbReference type="Proteomes" id="UP001370490"/>
    </source>
</evidence>
<dbReference type="SUPFAM" id="SSF110111">
    <property type="entry name" value="Ctag/Cox11"/>
    <property type="match status" value="1"/>
</dbReference>
<dbReference type="PANTHER" id="PTHR21320">
    <property type="entry name" value="CYTOCHROME C OXIDASE ASSEMBLY PROTEIN COX11-RELATED"/>
    <property type="match status" value="1"/>
</dbReference>
<organism evidence="6 7">
    <name type="scientific">Dillenia turbinata</name>
    <dbReference type="NCBI Taxonomy" id="194707"/>
    <lineage>
        <taxon>Eukaryota</taxon>
        <taxon>Viridiplantae</taxon>
        <taxon>Streptophyta</taxon>
        <taxon>Embryophyta</taxon>
        <taxon>Tracheophyta</taxon>
        <taxon>Spermatophyta</taxon>
        <taxon>Magnoliopsida</taxon>
        <taxon>eudicotyledons</taxon>
        <taxon>Gunneridae</taxon>
        <taxon>Pentapetalae</taxon>
        <taxon>Dilleniales</taxon>
        <taxon>Dilleniaceae</taxon>
        <taxon>Dillenia</taxon>
    </lineage>
</organism>
<comment type="subcellular location">
    <subcellularLocation>
        <location evidence="2">Mitochondrion inner membrane</location>
        <topology evidence="2">Single-pass membrane protein</topology>
        <orientation evidence="2">Intermembrane side</orientation>
    </subcellularLocation>
</comment>
<proteinExistence type="predicted"/>
<dbReference type="GO" id="GO:0005743">
    <property type="term" value="C:mitochondrial inner membrane"/>
    <property type="evidence" value="ECO:0007669"/>
    <property type="project" value="UniProtKB-SubCell"/>
</dbReference>
<dbReference type="Proteomes" id="UP001370490">
    <property type="component" value="Unassembled WGS sequence"/>
</dbReference>
<evidence type="ECO:0000256" key="4">
    <source>
        <dbReference type="ARBA" id="ARBA00022989"/>
    </source>
</evidence>
<reference evidence="6 7" key="1">
    <citation type="submission" date="2023-12" db="EMBL/GenBank/DDBJ databases">
        <title>A high-quality genome assembly for Dillenia turbinata (Dilleniales).</title>
        <authorList>
            <person name="Chanderbali A."/>
        </authorList>
    </citation>
    <scope>NUCLEOTIDE SEQUENCE [LARGE SCALE GENOMIC DNA]</scope>
    <source>
        <strain evidence="6">LSX21</strain>
        <tissue evidence="6">Leaf</tissue>
    </source>
</reference>
<dbReference type="GO" id="GO:0005507">
    <property type="term" value="F:copper ion binding"/>
    <property type="evidence" value="ECO:0007669"/>
    <property type="project" value="InterPro"/>
</dbReference>
<dbReference type="Pfam" id="PF04442">
    <property type="entry name" value="CtaG_Cox11"/>
    <property type="match status" value="1"/>
</dbReference>
<gene>
    <name evidence="6" type="ORF">RJ641_025753</name>
</gene>
<evidence type="ECO:0000256" key="1">
    <source>
        <dbReference type="ARBA" id="ARBA00004007"/>
    </source>
</evidence>
<dbReference type="Gene3D" id="2.60.370.10">
    <property type="entry name" value="Ctag/Cox11"/>
    <property type="match status" value="1"/>
</dbReference>
<dbReference type="InterPro" id="IPR023471">
    <property type="entry name" value="CtaG/Cox11_dom_sf"/>
</dbReference>
<name>A0AAN8WB44_9MAGN</name>
<dbReference type="InterPro" id="IPR007533">
    <property type="entry name" value="Cyt_c_oxidase_assmbl_CtaG"/>
</dbReference>
<evidence type="ECO:0000313" key="6">
    <source>
        <dbReference type="EMBL" id="KAK6944651.1"/>
    </source>
</evidence>
<evidence type="ECO:0000256" key="2">
    <source>
        <dbReference type="ARBA" id="ARBA00004243"/>
    </source>
</evidence>
<dbReference type="EMBL" id="JBAMMX010000003">
    <property type="protein sequence ID" value="KAK6944651.1"/>
    <property type="molecule type" value="Genomic_DNA"/>
</dbReference>
<comment type="caution">
    <text evidence="6">The sequence shown here is derived from an EMBL/GenBank/DDBJ whole genome shotgun (WGS) entry which is preliminary data.</text>
</comment>
<keyword evidence="5" id="KW-0472">Membrane</keyword>
<evidence type="ECO:0000256" key="5">
    <source>
        <dbReference type="ARBA" id="ARBA00023136"/>
    </source>
</evidence>
<evidence type="ECO:0000256" key="3">
    <source>
        <dbReference type="ARBA" id="ARBA00022692"/>
    </source>
</evidence>
<keyword evidence="4" id="KW-1133">Transmembrane helix</keyword>
<dbReference type="PANTHER" id="PTHR21320:SF3">
    <property type="entry name" value="CYTOCHROME C OXIDASE ASSEMBLY PROTEIN COX11, MITOCHONDRIAL-RELATED"/>
    <property type="match status" value="1"/>
</dbReference>
<protein>
    <submittedName>
        <fullName evidence="6">Cytochrome c oxidase assembly protein CtaG/Cox11</fullName>
    </submittedName>
</protein>
<comment type="function">
    <text evidence="1">Exerts its effect at some terminal stage of cytochrome c oxidase synthesis, probably by being involved in the insertion of the copper B into subunit I.</text>
</comment>
<keyword evidence="3" id="KW-0812">Transmembrane</keyword>
<dbReference type="AlphaFoldDB" id="A0AAN8WB44"/>
<sequence length="155" mass="17867">MSEEVMSMLDSWHDYVSVDDKQDCSSVSNLVMDNFQSKCMAFSHDHSEDGGFVKPMGRNREFAVGDISCEERMRFAKMQDRKSLESTIKESNSRAIQGCCEQTANEKLKLIRIGDDLLPQMQVFFYIDPEFETDPKMDGINNIILSYTFFKISEE</sequence>
<keyword evidence="7" id="KW-1185">Reference proteome</keyword>
<accession>A0AAN8WB44</accession>